<dbReference type="EC" id="2.7.11.22" evidence="2"/>
<feature type="binding site" evidence="10">
    <location>
        <position position="394"/>
    </location>
    <ligand>
        <name>ATP</name>
        <dbReference type="ChEBI" id="CHEBI:30616"/>
    </ligand>
</feature>
<feature type="compositionally biased region" description="Basic residues" evidence="11">
    <location>
        <begin position="67"/>
        <end position="77"/>
    </location>
</feature>
<evidence type="ECO:0000256" key="11">
    <source>
        <dbReference type="SAM" id="MobiDB-lite"/>
    </source>
</evidence>
<feature type="compositionally biased region" description="Low complexity" evidence="11">
    <location>
        <begin position="292"/>
        <end position="303"/>
    </location>
</feature>
<dbReference type="FunFam" id="3.30.200.20:FF:000124">
    <property type="entry name" value="Cyclin-dependent kinase 4"/>
    <property type="match status" value="1"/>
</dbReference>
<dbReference type="GO" id="GO:0005524">
    <property type="term" value="F:ATP binding"/>
    <property type="evidence" value="ECO:0007669"/>
    <property type="project" value="UniProtKB-UniRule"/>
</dbReference>
<dbReference type="AlphaFoldDB" id="A0A6G1SNB8"/>
<evidence type="ECO:0000256" key="6">
    <source>
        <dbReference type="ARBA" id="ARBA00022777"/>
    </source>
</evidence>
<evidence type="ECO:0000313" key="13">
    <source>
        <dbReference type="EMBL" id="MDE51390.1"/>
    </source>
</evidence>
<dbReference type="InterPro" id="IPR011009">
    <property type="entry name" value="Kinase-like_dom_sf"/>
</dbReference>
<feature type="compositionally biased region" description="Low complexity" evidence="11">
    <location>
        <begin position="93"/>
        <end position="103"/>
    </location>
</feature>
<reference evidence="13" key="1">
    <citation type="submission" date="2018-10" db="EMBL/GenBank/DDBJ databases">
        <title>Transcriptome assembly of Aceria tosichella (Wheat curl mite) Type 2.</title>
        <authorList>
            <person name="Scully E.D."/>
            <person name="Geib S.M."/>
            <person name="Palmer N.A."/>
            <person name="Gupta A.K."/>
            <person name="Sarath G."/>
            <person name="Tatineni S."/>
        </authorList>
    </citation>
    <scope>NUCLEOTIDE SEQUENCE</scope>
    <source>
        <strain evidence="13">LincolnNE</strain>
    </source>
</reference>
<evidence type="ECO:0000256" key="9">
    <source>
        <dbReference type="ARBA" id="ARBA00048367"/>
    </source>
</evidence>
<keyword evidence="3" id="KW-0723">Serine/threonine-protein kinase</keyword>
<comment type="catalytic activity">
    <reaction evidence="8">
        <text>L-threonyl-[protein] + ATP = O-phospho-L-threonyl-[protein] + ADP + H(+)</text>
        <dbReference type="Rhea" id="RHEA:46608"/>
        <dbReference type="Rhea" id="RHEA-COMP:11060"/>
        <dbReference type="Rhea" id="RHEA-COMP:11605"/>
        <dbReference type="ChEBI" id="CHEBI:15378"/>
        <dbReference type="ChEBI" id="CHEBI:30013"/>
        <dbReference type="ChEBI" id="CHEBI:30616"/>
        <dbReference type="ChEBI" id="CHEBI:61977"/>
        <dbReference type="ChEBI" id="CHEBI:456216"/>
        <dbReference type="EC" id="2.7.11.22"/>
    </reaction>
</comment>
<feature type="region of interest" description="Disordered" evidence="11">
    <location>
        <begin position="244"/>
        <end position="304"/>
    </location>
</feature>
<dbReference type="GO" id="GO:0004693">
    <property type="term" value="F:cyclin-dependent protein serine/threonine kinase activity"/>
    <property type="evidence" value="ECO:0007669"/>
    <property type="project" value="UniProtKB-EC"/>
</dbReference>
<evidence type="ECO:0000256" key="1">
    <source>
        <dbReference type="ARBA" id="ARBA00006485"/>
    </source>
</evidence>
<feature type="compositionally biased region" description="Polar residues" evidence="11">
    <location>
        <begin position="155"/>
        <end position="171"/>
    </location>
</feature>
<protein>
    <recommendedName>
        <fullName evidence="2">cyclin-dependent kinase</fullName>
        <ecNumber evidence="2">2.7.11.22</ecNumber>
    </recommendedName>
</protein>
<dbReference type="GO" id="GO:0005634">
    <property type="term" value="C:nucleus"/>
    <property type="evidence" value="ECO:0007669"/>
    <property type="project" value="TreeGrafter"/>
</dbReference>
<evidence type="ECO:0000256" key="2">
    <source>
        <dbReference type="ARBA" id="ARBA00012425"/>
    </source>
</evidence>
<feature type="compositionally biased region" description="Polar residues" evidence="11">
    <location>
        <begin position="280"/>
        <end position="291"/>
    </location>
</feature>
<keyword evidence="7 10" id="KW-0067">ATP-binding</keyword>
<keyword evidence="6 13" id="KW-0418">Kinase</keyword>
<dbReference type="InterPro" id="IPR008271">
    <property type="entry name" value="Ser/Thr_kinase_AS"/>
</dbReference>
<dbReference type="PROSITE" id="PS50011">
    <property type="entry name" value="PROTEIN_KINASE_DOM"/>
    <property type="match status" value="1"/>
</dbReference>
<feature type="region of interest" description="Disordered" evidence="11">
    <location>
        <begin position="145"/>
        <end position="175"/>
    </location>
</feature>
<comment type="similarity">
    <text evidence="1">Belongs to the protein kinase superfamily. CMGC Ser/Thr protein kinase family. CDC2/CDKX subfamily.</text>
</comment>
<proteinExistence type="inferred from homology"/>
<evidence type="ECO:0000256" key="4">
    <source>
        <dbReference type="ARBA" id="ARBA00022679"/>
    </source>
</evidence>
<keyword evidence="4" id="KW-0808">Transferase</keyword>
<dbReference type="Gene3D" id="1.10.510.10">
    <property type="entry name" value="Transferase(Phosphotransferase) domain 1"/>
    <property type="match status" value="1"/>
</dbReference>
<dbReference type="Pfam" id="PF00069">
    <property type="entry name" value="Pkinase"/>
    <property type="match status" value="1"/>
</dbReference>
<dbReference type="PROSITE" id="PS00107">
    <property type="entry name" value="PROTEIN_KINASE_ATP"/>
    <property type="match status" value="1"/>
</dbReference>
<dbReference type="InterPro" id="IPR050108">
    <property type="entry name" value="CDK"/>
</dbReference>
<organism evidence="13">
    <name type="scientific">Aceria tosichella</name>
    <name type="common">wheat curl mite</name>
    <dbReference type="NCBI Taxonomy" id="561515"/>
    <lineage>
        <taxon>Eukaryota</taxon>
        <taxon>Metazoa</taxon>
        <taxon>Ecdysozoa</taxon>
        <taxon>Arthropoda</taxon>
        <taxon>Chelicerata</taxon>
        <taxon>Arachnida</taxon>
        <taxon>Acari</taxon>
        <taxon>Acariformes</taxon>
        <taxon>Trombidiformes</taxon>
        <taxon>Prostigmata</taxon>
        <taxon>Eupodina</taxon>
        <taxon>Eriophyoidea</taxon>
        <taxon>Eriophyidae</taxon>
        <taxon>Eriophyinae</taxon>
        <taxon>Aceriini</taxon>
        <taxon>Aceria</taxon>
    </lineage>
</organism>
<dbReference type="Gene3D" id="3.30.200.20">
    <property type="entry name" value="Phosphorylase Kinase, domain 1"/>
    <property type="match status" value="1"/>
</dbReference>
<feature type="region of interest" description="Disordered" evidence="11">
    <location>
        <begin position="67"/>
        <end position="106"/>
    </location>
</feature>
<evidence type="ECO:0000256" key="7">
    <source>
        <dbReference type="ARBA" id="ARBA00022840"/>
    </source>
</evidence>
<dbReference type="PROSITE" id="PS00108">
    <property type="entry name" value="PROTEIN_KINASE_ST"/>
    <property type="match status" value="1"/>
</dbReference>
<accession>A0A6G1SNB8</accession>
<evidence type="ECO:0000259" key="12">
    <source>
        <dbReference type="PROSITE" id="PS50011"/>
    </source>
</evidence>
<feature type="compositionally biased region" description="Low complexity" evidence="11">
    <location>
        <begin position="244"/>
        <end position="264"/>
    </location>
</feature>
<dbReference type="InterPro" id="IPR017441">
    <property type="entry name" value="Protein_kinase_ATP_BS"/>
</dbReference>
<name>A0A6G1SNB8_9ACAR</name>
<keyword evidence="5 10" id="KW-0547">Nucleotide-binding</keyword>
<evidence type="ECO:0000256" key="3">
    <source>
        <dbReference type="ARBA" id="ARBA00022527"/>
    </source>
</evidence>
<comment type="catalytic activity">
    <reaction evidence="9">
        <text>L-seryl-[protein] + ATP = O-phospho-L-seryl-[protein] + ADP + H(+)</text>
        <dbReference type="Rhea" id="RHEA:17989"/>
        <dbReference type="Rhea" id="RHEA-COMP:9863"/>
        <dbReference type="Rhea" id="RHEA-COMP:11604"/>
        <dbReference type="ChEBI" id="CHEBI:15378"/>
        <dbReference type="ChEBI" id="CHEBI:29999"/>
        <dbReference type="ChEBI" id="CHEBI:30616"/>
        <dbReference type="ChEBI" id="CHEBI:83421"/>
        <dbReference type="ChEBI" id="CHEBI:456216"/>
        <dbReference type="EC" id="2.7.11.22"/>
    </reaction>
</comment>
<dbReference type="SUPFAM" id="SSF56112">
    <property type="entry name" value="Protein kinase-like (PK-like)"/>
    <property type="match status" value="1"/>
</dbReference>
<dbReference type="PANTHER" id="PTHR24056">
    <property type="entry name" value="CELL DIVISION PROTEIN KINASE"/>
    <property type="match status" value="1"/>
</dbReference>
<evidence type="ECO:0000256" key="8">
    <source>
        <dbReference type="ARBA" id="ARBA00047811"/>
    </source>
</evidence>
<dbReference type="FunFam" id="1.10.510.10:FF:000611">
    <property type="entry name" value="CMGC family protein kinase"/>
    <property type="match status" value="1"/>
</dbReference>
<feature type="domain" description="Protein kinase" evidence="12">
    <location>
        <begin position="365"/>
        <end position="646"/>
    </location>
</feature>
<dbReference type="PANTHER" id="PTHR24056:SF246">
    <property type="entry name" value="ECDYSONE-INDUCED PROTEIN 63E, ISOFORM N"/>
    <property type="match status" value="1"/>
</dbReference>
<evidence type="ECO:0000256" key="5">
    <source>
        <dbReference type="ARBA" id="ARBA00022741"/>
    </source>
</evidence>
<evidence type="ECO:0000256" key="10">
    <source>
        <dbReference type="PROSITE-ProRule" id="PRU10141"/>
    </source>
</evidence>
<gene>
    <name evidence="13" type="primary">Cdk16</name>
    <name evidence="13" type="ORF">g.9489</name>
</gene>
<dbReference type="InterPro" id="IPR000719">
    <property type="entry name" value="Prot_kinase_dom"/>
</dbReference>
<sequence>MAATTTTNQYLLTAATTDAHHLQMTANALYHNNQDHHHHHINDDDDHHHHLELTAANNIDVEHNHYHHDHHHQHLHNHRLDERSSSVTSDQYSSLNLSSVGSSAHHSPIIEHEANSNEQYKKSHHHLDEGAFSRLTITTALDTKANKGPGAAGQDTDTNGVGSLTSTSSALSDYHGSIPCSPVESSIGSPLKSAADDLLMLASPSVQPHATLALSDHVSLRFEERDTRPRPSSTITESTTNIININSNNNNINNTTTTNNNNNNHLHPDAHQHHQKVRSYSHSTTFSPLVQSSSPKSKASTPTRDSKLVLLNSENHEPNRGSPQELLQLVHHQQQQPIIERPRRLSRIENRQSLHDLGYGCIESYFKLQRLGKGTYATVYMGRSKLSNDLVALKEILKEHDEGAPCTAIREVSLLRLLRHNNIVTLHDICHTPKKLTLVFEYVGPDLYAYMKENNHLLSIHNVRLLLYQLLRGIAFCHSRQVLHRDLKPQNLLINSRGELKICDFGLARAKSIPTKSYSNEVVTLWYRPPDVLLGNTDYDHSIDMWGVGCIFYEMASGRTFFPGSSVRQQLYLIFSSLGAPSQSNWPEILTNPDYLSYSFPSFRPEKLAHRVPRLDSDGVQLLQSFLRFKPSERISADEARRDPFFACLPERVHHLNERESIFDVPGVYMTLNPGQKLSHLHHHHHHHHHH</sequence>
<dbReference type="SMART" id="SM00220">
    <property type="entry name" value="S_TKc"/>
    <property type="match status" value="1"/>
</dbReference>
<dbReference type="GO" id="GO:0005737">
    <property type="term" value="C:cytoplasm"/>
    <property type="evidence" value="ECO:0007669"/>
    <property type="project" value="TreeGrafter"/>
</dbReference>
<dbReference type="EMBL" id="GGYP01006619">
    <property type="protein sequence ID" value="MDE51390.1"/>
    <property type="molecule type" value="Transcribed_RNA"/>
</dbReference>